<evidence type="ECO:0000256" key="2">
    <source>
        <dbReference type="ARBA" id="ARBA00022475"/>
    </source>
</evidence>
<dbReference type="GO" id="GO:0005886">
    <property type="term" value="C:plasma membrane"/>
    <property type="evidence" value="ECO:0007669"/>
    <property type="project" value="UniProtKB-SubCell"/>
</dbReference>
<evidence type="ECO:0000256" key="4">
    <source>
        <dbReference type="ARBA" id="ARBA00022989"/>
    </source>
</evidence>
<organism evidence="8 9">
    <name type="scientific">Spirosoma fluviale</name>
    <dbReference type="NCBI Taxonomy" id="1597977"/>
    <lineage>
        <taxon>Bacteria</taxon>
        <taxon>Pseudomonadati</taxon>
        <taxon>Bacteroidota</taxon>
        <taxon>Cytophagia</taxon>
        <taxon>Cytophagales</taxon>
        <taxon>Cytophagaceae</taxon>
        <taxon>Spirosoma</taxon>
    </lineage>
</organism>
<comment type="subcellular location">
    <subcellularLocation>
        <location evidence="1">Cell membrane</location>
        <topology evidence="1">Multi-pass membrane protein</topology>
    </subcellularLocation>
</comment>
<proteinExistence type="predicted"/>
<keyword evidence="9" id="KW-1185">Reference proteome</keyword>
<feature type="domain" description="Cardiolipin synthase N-terminal" evidence="7">
    <location>
        <begin position="27"/>
        <end position="67"/>
    </location>
</feature>
<dbReference type="AlphaFoldDB" id="A0A286G9T2"/>
<keyword evidence="3 6" id="KW-0812">Transmembrane</keyword>
<protein>
    <submittedName>
        <fullName evidence="8">Phospholipase_D-nuclease N-terminal</fullName>
    </submittedName>
</protein>
<feature type="transmembrane region" description="Helical" evidence="6">
    <location>
        <begin position="12"/>
        <end position="33"/>
    </location>
</feature>
<keyword evidence="5 6" id="KW-0472">Membrane</keyword>
<keyword evidence="4 6" id="KW-1133">Transmembrane helix</keyword>
<reference evidence="9" key="1">
    <citation type="submission" date="2017-09" db="EMBL/GenBank/DDBJ databases">
        <authorList>
            <person name="Varghese N."/>
            <person name="Submissions S."/>
        </authorList>
    </citation>
    <scope>NUCLEOTIDE SEQUENCE [LARGE SCALE GENOMIC DNA]</scope>
    <source>
        <strain evidence="9">DSM 29961</strain>
    </source>
</reference>
<evidence type="ECO:0000256" key="3">
    <source>
        <dbReference type="ARBA" id="ARBA00022692"/>
    </source>
</evidence>
<dbReference type="RefSeq" id="WP_097127342.1">
    <property type="nucleotide sequence ID" value="NZ_OCNH01000003.1"/>
</dbReference>
<sequence>MQAFIGIGGIELFFILGVLAFLLVFPIVALVDVVRSDFRGPNDKVIWVIIIVFLNLIGALLYIFIGRKQRIS</sequence>
<gene>
    <name evidence="8" type="ORF">SAMN06269250_3740</name>
</gene>
<evidence type="ECO:0000256" key="5">
    <source>
        <dbReference type="ARBA" id="ARBA00023136"/>
    </source>
</evidence>
<accession>A0A286G9T2</accession>
<evidence type="ECO:0000313" key="9">
    <source>
        <dbReference type="Proteomes" id="UP000219452"/>
    </source>
</evidence>
<name>A0A286G9T2_9BACT</name>
<dbReference type="Pfam" id="PF13396">
    <property type="entry name" value="PLDc_N"/>
    <property type="match status" value="1"/>
</dbReference>
<dbReference type="Proteomes" id="UP000219452">
    <property type="component" value="Unassembled WGS sequence"/>
</dbReference>
<feature type="transmembrane region" description="Helical" evidence="6">
    <location>
        <begin position="45"/>
        <end position="65"/>
    </location>
</feature>
<evidence type="ECO:0000259" key="7">
    <source>
        <dbReference type="Pfam" id="PF13396"/>
    </source>
</evidence>
<dbReference type="EMBL" id="OCNH01000003">
    <property type="protein sequence ID" value="SOD91986.1"/>
    <property type="molecule type" value="Genomic_DNA"/>
</dbReference>
<evidence type="ECO:0000313" key="8">
    <source>
        <dbReference type="EMBL" id="SOD91986.1"/>
    </source>
</evidence>
<dbReference type="OrthoDB" id="1123412at2"/>
<evidence type="ECO:0000256" key="6">
    <source>
        <dbReference type="SAM" id="Phobius"/>
    </source>
</evidence>
<evidence type="ECO:0000256" key="1">
    <source>
        <dbReference type="ARBA" id="ARBA00004651"/>
    </source>
</evidence>
<keyword evidence="2" id="KW-1003">Cell membrane</keyword>
<dbReference type="InterPro" id="IPR027379">
    <property type="entry name" value="CLS_N"/>
</dbReference>